<dbReference type="KEGG" id="marh:Mia14_0040"/>
<sequence>MNVDDKLYFINKLLRDNKFHVTGFLLTKDYIFIKSYRFRTNYYFIIPRLAAPSSLDSIDKLMRYNTINDNRVPISFIDI</sequence>
<dbReference type="EMBL" id="CP019964">
    <property type="protein sequence ID" value="ASI13385.1"/>
    <property type="molecule type" value="Genomic_DNA"/>
</dbReference>
<accession>A0A218NLN2</accession>
<dbReference type="Proteomes" id="UP000197679">
    <property type="component" value="Chromosome"/>
</dbReference>
<reference evidence="1 2" key="1">
    <citation type="journal article" date="2017" name="Nat. Commun.">
        <title>'ARMAN' archaea depend on association with euryarchaeal host in culture and in situ.</title>
        <authorList>
            <person name="Golyshina O."/>
            <person name="Toshchakov S."/>
            <person name="Makarova K."/>
            <person name="Gavrilov S."/>
            <person name="Korzhenkov A."/>
            <person name="La Cono V."/>
            <person name="Arcadi E."/>
            <person name="Nechitaylo T."/>
            <person name="Ferrer M."/>
            <person name="Kublanov I."/>
            <person name="Wolf Y."/>
            <person name="Yakimov M."/>
            <person name="Golyshin P."/>
            <person name="Slesarev A."/>
            <person name="Kozyavkin S."/>
        </authorList>
    </citation>
    <scope>NUCLEOTIDE SEQUENCE [LARGE SCALE GENOMIC DNA]</scope>
    <source>
        <strain evidence="1 2">Mia14</strain>
    </source>
</reference>
<organism evidence="1 2">
    <name type="scientific">Candidatus Mancarchaeum acidiphilum</name>
    <dbReference type="NCBI Taxonomy" id="1920749"/>
    <lineage>
        <taxon>Archaea</taxon>
        <taxon>Candidatus Micrarchaeota</taxon>
        <taxon>Candidatus Mancarchaeum</taxon>
    </lineage>
</organism>
<evidence type="ECO:0000313" key="1">
    <source>
        <dbReference type="EMBL" id="ASI13385.1"/>
    </source>
</evidence>
<dbReference type="AlphaFoldDB" id="A0A218NLN2"/>
<keyword evidence="2" id="KW-1185">Reference proteome</keyword>
<gene>
    <name evidence="1" type="ORF">Mia14_0040</name>
</gene>
<evidence type="ECO:0000313" key="2">
    <source>
        <dbReference type="Proteomes" id="UP000197679"/>
    </source>
</evidence>
<proteinExistence type="predicted"/>
<name>A0A218NLN2_9ARCH</name>
<protein>
    <submittedName>
        <fullName evidence="1">Uncharacterized protein</fullName>
    </submittedName>
</protein>